<comment type="caution">
    <text evidence="3">The sequence shown here is derived from an EMBL/GenBank/DDBJ whole genome shotgun (WGS) entry which is preliminary data.</text>
</comment>
<organism evidence="3 4">
    <name type="scientific">Pseudoalteromonas piscicida</name>
    <dbReference type="NCBI Taxonomy" id="43662"/>
    <lineage>
        <taxon>Bacteria</taxon>
        <taxon>Pseudomonadati</taxon>
        <taxon>Pseudomonadota</taxon>
        <taxon>Gammaproteobacteria</taxon>
        <taxon>Alteromonadales</taxon>
        <taxon>Pseudoalteromonadaceae</taxon>
        <taxon>Pseudoalteromonas</taxon>
    </lineage>
</organism>
<name>A0A2A5JQU1_PSEO7</name>
<keyword evidence="4" id="KW-1185">Reference proteome</keyword>
<keyword evidence="1" id="KW-0802">TPR repeat</keyword>
<dbReference type="InterPro" id="IPR019734">
    <property type="entry name" value="TPR_rpt"/>
</dbReference>
<protein>
    <submittedName>
        <fullName evidence="3">Uncharacterized protein</fullName>
    </submittedName>
</protein>
<feature type="chain" id="PRO_5013128357" evidence="2">
    <location>
        <begin position="23"/>
        <end position="328"/>
    </location>
</feature>
<dbReference type="EMBL" id="NKHF01000047">
    <property type="protein sequence ID" value="PCK31699.1"/>
    <property type="molecule type" value="Genomic_DNA"/>
</dbReference>
<feature type="signal peptide" evidence="2">
    <location>
        <begin position="1"/>
        <end position="22"/>
    </location>
</feature>
<evidence type="ECO:0000256" key="2">
    <source>
        <dbReference type="SAM" id="SignalP"/>
    </source>
</evidence>
<evidence type="ECO:0000313" key="3">
    <source>
        <dbReference type="EMBL" id="PCK31699.1"/>
    </source>
</evidence>
<accession>A0A2A5JQU1</accession>
<sequence>MSWLNRVLSLLMMLVATSKVVAMQNQVGTLEHAKTLFEHQTIVAAEQAFLVLQETHPNESFYYLGRIKLLLDELDDAEDYLKKSLTLEPNSADEYYWYAKVNAEQIKHASIFSKLSYANNTEDAFLAAVDKDPAHLKAQQGLFYFYLSAPSIAGGSETKAIQQIRAIEALSSHVAMKLWLDFYIKTGDDKALITYTNTLLESKAMDEVVWFKAGLALQSIDYYDGALTFFRALIAKREAKHYAAGLYQIGRTAVFAEVNIDEGIAALQAYLTLEINNDDPDKNWARLRLSQLYLLQGDIPRAKQLIGELKSTRISDKDLITAIKRLRL</sequence>
<dbReference type="Gene3D" id="1.25.40.10">
    <property type="entry name" value="Tetratricopeptide repeat domain"/>
    <property type="match status" value="2"/>
</dbReference>
<dbReference type="OrthoDB" id="192575at2"/>
<evidence type="ECO:0000256" key="1">
    <source>
        <dbReference type="PROSITE-ProRule" id="PRU00339"/>
    </source>
</evidence>
<reference evidence="4" key="1">
    <citation type="journal article" date="2019" name="Genome Announc.">
        <title>Draft Genome Sequence of Pseudoalteromonas piscicida Strain 36Y ROTHPW, an Hypersaline Seawater Isolate from the South Coast of Sonora, Mexico.</title>
        <authorList>
            <person name="Sanchez-Diaz R."/>
            <person name="Molina-Garza Z.J."/>
            <person name="Cruz-Suarez L.E."/>
            <person name="Selvin J."/>
            <person name="Kiran G.S."/>
            <person name="Ibarra-Gamez J.C."/>
            <person name="Gomez-Gil B."/>
            <person name="Galaviz-Silva L."/>
        </authorList>
    </citation>
    <scope>NUCLEOTIDE SEQUENCE [LARGE SCALE GENOMIC DNA]</scope>
    <source>
        <strain evidence="4">36Y_RITHPW</strain>
    </source>
</reference>
<dbReference type="SUPFAM" id="SSF48452">
    <property type="entry name" value="TPR-like"/>
    <property type="match status" value="2"/>
</dbReference>
<proteinExistence type="predicted"/>
<dbReference type="PROSITE" id="PS50005">
    <property type="entry name" value="TPR"/>
    <property type="match status" value="1"/>
</dbReference>
<evidence type="ECO:0000313" key="4">
    <source>
        <dbReference type="Proteomes" id="UP000228621"/>
    </source>
</evidence>
<dbReference type="AlphaFoldDB" id="A0A2A5JQU1"/>
<dbReference type="Proteomes" id="UP000228621">
    <property type="component" value="Unassembled WGS sequence"/>
</dbReference>
<dbReference type="RefSeq" id="WP_099642117.1">
    <property type="nucleotide sequence ID" value="NZ_NKHF01000047.1"/>
</dbReference>
<dbReference type="InterPro" id="IPR011990">
    <property type="entry name" value="TPR-like_helical_dom_sf"/>
</dbReference>
<gene>
    <name evidence="3" type="ORF">CEX98_10970</name>
</gene>
<feature type="repeat" description="TPR" evidence="1">
    <location>
        <begin position="58"/>
        <end position="91"/>
    </location>
</feature>
<keyword evidence="2" id="KW-0732">Signal</keyword>
<dbReference type="SMART" id="SM00028">
    <property type="entry name" value="TPR"/>
    <property type="match status" value="1"/>
</dbReference>